<dbReference type="EMBL" id="BSOS01000098">
    <property type="protein sequence ID" value="GLR68860.1"/>
    <property type="molecule type" value="Genomic_DNA"/>
</dbReference>
<dbReference type="InterPro" id="IPR043129">
    <property type="entry name" value="ATPase_NBD"/>
</dbReference>
<dbReference type="PANTHER" id="PTHR18964">
    <property type="entry name" value="ROK (REPRESSOR, ORF, KINASE) FAMILY"/>
    <property type="match status" value="1"/>
</dbReference>
<gene>
    <name evidence="2" type="ORF">GCM10010909_35420</name>
</gene>
<dbReference type="Gene3D" id="3.30.420.40">
    <property type="match status" value="2"/>
</dbReference>
<dbReference type="SUPFAM" id="SSF46785">
    <property type="entry name" value="Winged helix' DNA-binding domain"/>
    <property type="match status" value="1"/>
</dbReference>
<accession>A0ABQ6A8Q0</accession>
<dbReference type="Proteomes" id="UP001156641">
    <property type="component" value="Unassembled WGS sequence"/>
</dbReference>
<keyword evidence="3" id="KW-1185">Reference proteome</keyword>
<dbReference type="Pfam" id="PF00480">
    <property type="entry name" value="ROK"/>
    <property type="match status" value="1"/>
</dbReference>
<evidence type="ECO:0000313" key="3">
    <source>
        <dbReference type="Proteomes" id="UP001156641"/>
    </source>
</evidence>
<evidence type="ECO:0000256" key="1">
    <source>
        <dbReference type="ARBA" id="ARBA00006479"/>
    </source>
</evidence>
<comment type="caution">
    <text evidence="2">The sequence shown here is derived from an EMBL/GenBank/DDBJ whole genome shotgun (WGS) entry which is preliminary data.</text>
</comment>
<dbReference type="Gene3D" id="1.10.10.10">
    <property type="entry name" value="Winged helix-like DNA-binding domain superfamily/Winged helix DNA-binding domain"/>
    <property type="match status" value="1"/>
</dbReference>
<dbReference type="InterPro" id="IPR036390">
    <property type="entry name" value="WH_DNA-bd_sf"/>
</dbReference>
<evidence type="ECO:0000313" key="2">
    <source>
        <dbReference type="EMBL" id="GLR68860.1"/>
    </source>
</evidence>
<organism evidence="2 3">
    <name type="scientific">Acidocella aquatica</name>
    <dbReference type="NCBI Taxonomy" id="1922313"/>
    <lineage>
        <taxon>Bacteria</taxon>
        <taxon>Pseudomonadati</taxon>
        <taxon>Pseudomonadota</taxon>
        <taxon>Alphaproteobacteria</taxon>
        <taxon>Acetobacterales</taxon>
        <taxon>Acidocellaceae</taxon>
        <taxon>Acidocella</taxon>
    </lineage>
</organism>
<dbReference type="SUPFAM" id="SSF53067">
    <property type="entry name" value="Actin-like ATPase domain"/>
    <property type="match status" value="1"/>
</dbReference>
<comment type="similarity">
    <text evidence="1">Belongs to the ROK (NagC/XylR) family.</text>
</comment>
<protein>
    <submittedName>
        <fullName evidence="2">Xylose repressor</fullName>
    </submittedName>
</protein>
<dbReference type="InterPro" id="IPR036388">
    <property type="entry name" value="WH-like_DNA-bd_sf"/>
</dbReference>
<name>A0ABQ6A8Q0_9PROT</name>
<dbReference type="PANTHER" id="PTHR18964:SF149">
    <property type="entry name" value="BIFUNCTIONAL UDP-N-ACETYLGLUCOSAMINE 2-EPIMERASE_N-ACETYLMANNOSAMINE KINASE"/>
    <property type="match status" value="1"/>
</dbReference>
<sequence>MVVAMLCQLKFAAAHVLSYKADAMLTKKINSNTIRRINAARVFHGIHKQPGISPRGLSKITGIDLATISIILTTLEQDGVVLRRTEAPTGRSGRPNSTLFINEASGVLAGVAVEVEEIHIVLSSFSGARLGSLRVPGSLSQEAAAAAIKNGILALLRQVGIPRKRLAGVGVGVPGLVGLDGRIALAPALDWHDADLAGVLTAGLGVAVHLENDIKAAAIAEHIFGSCQHTADFVYVSGRSGVGGGLYLGGAIYRGPHGLAGEVGHMKLVPHGRSCACGAHGCFEAYVSEHAILKCLAEAGESARDIPSVRAAALEGNEVVLRTLEEAGRHLGLGLANLANLLAPSSIILGGGMAALAEFLLPACRPEFEANTLAEIRCAMTIALSALQEFAIPMGGIAIALQHFLEEPGAIRA</sequence>
<proteinExistence type="inferred from homology"/>
<reference evidence="3" key="1">
    <citation type="journal article" date="2019" name="Int. J. Syst. Evol. Microbiol.">
        <title>The Global Catalogue of Microorganisms (GCM) 10K type strain sequencing project: providing services to taxonomists for standard genome sequencing and annotation.</title>
        <authorList>
            <consortium name="The Broad Institute Genomics Platform"/>
            <consortium name="The Broad Institute Genome Sequencing Center for Infectious Disease"/>
            <person name="Wu L."/>
            <person name="Ma J."/>
        </authorList>
    </citation>
    <scope>NUCLEOTIDE SEQUENCE [LARGE SCALE GENOMIC DNA]</scope>
    <source>
        <strain evidence="3">NBRC 112502</strain>
    </source>
</reference>
<dbReference type="InterPro" id="IPR000600">
    <property type="entry name" value="ROK"/>
</dbReference>